<evidence type="ECO:0000313" key="8">
    <source>
        <dbReference type="EnsemblMetazoa" id="HelroP159815"/>
    </source>
</evidence>
<proteinExistence type="predicted"/>
<dbReference type="RefSeq" id="XP_009009904.1">
    <property type="nucleotide sequence ID" value="XM_009011656.1"/>
</dbReference>
<dbReference type="EMBL" id="AMQM01000366">
    <property type="status" value="NOT_ANNOTATED_CDS"/>
    <property type="molecule type" value="Genomic_DNA"/>
</dbReference>
<evidence type="ECO:0000313" key="9">
    <source>
        <dbReference type="Proteomes" id="UP000015101"/>
    </source>
</evidence>
<dbReference type="EnsemblMetazoa" id="HelroT159815">
    <property type="protein sequence ID" value="HelroP159815"/>
    <property type="gene ID" value="HelroG159815"/>
</dbReference>
<dbReference type="InterPro" id="IPR000719">
    <property type="entry name" value="Prot_kinase_dom"/>
</dbReference>
<keyword evidence="4" id="KW-0418">Kinase</keyword>
<dbReference type="Pfam" id="PF00069">
    <property type="entry name" value="Pkinase"/>
    <property type="match status" value="1"/>
</dbReference>
<reference evidence="7 9" key="2">
    <citation type="journal article" date="2013" name="Nature">
        <title>Insights into bilaterian evolution from three spiralian genomes.</title>
        <authorList>
            <person name="Simakov O."/>
            <person name="Marletaz F."/>
            <person name="Cho S.J."/>
            <person name="Edsinger-Gonzales E."/>
            <person name="Havlak P."/>
            <person name="Hellsten U."/>
            <person name="Kuo D.H."/>
            <person name="Larsson T."/>
            <person name="Lv J."/>
            <person name="Arendt D."/>
            <person name="Savage R."/>
            <person name="Osoegawa K."/>
            <person name="de Jong P."/>
            <person name="Grimwood J."/>
            <person name="Chapman J.A."/>
            <person name="Shapiro H."/>
            <person name="Aerts A."/>
            <person name="Otillar R.P."/>
            <person name="Terry A.Y."/>
            <person name="Boore J.L."/>
            <person name="Grigoriev I.V."/>
            <person name="Lindberg D.R."/>
            <person name="Seaver E.C."/>
            <person name="Weisblat D.A."/>
            <person name="Putnam N.H."/>
            <person name="Rokhsar D.S."/>
        </authorList>
    </citation>
    <scope>NUCLEOTIDE SEQUENCE</scope>
</reference>
<dbReference type="GO" id="GO:0005524">
    <property type="term" value="F:ATP binding"/>
    <property type="evidence" value="ECO:0007669"/>
    <property type="project" value="UniProtKB-KW"/>
</dbReference>
<evidence type="ECO:0000256" key="4">
    <source>
        <dbReference type="ARBA" id="ARBA00022777"/>
    </source>
</evidence>
<protein>
    <recommendedName>
        <fullName evidence="6">Protein kinase domain-containing protein</fullName>
    </recommendedName>
</protein>
<dbReference type="OrthoDB" id="63267at2759"/>
<dbReference type="PANTHER" id="PTHR24351">
    <property type="entry name" value="RIBOSOMAL PROTEIN S6 KINASE"/>
    <property type="match status" value="1"/>
</dbReference>
<feature type="domain" description="Protein kinase" evidence="6">
    <location>
        <begin position="1"/>
        <end position="119"/>
    </location>
</feature>
<evidence type="ECO:0000256" key="5">
    <source>
        <dbReference type="ARBA" id="ARBA00022840"/>
    </source>
</evidence>
<dbReference type="PROSITE" id="PS50011">
    <property type="entry name" value="PROTEIN_KINASE_DOM"/>
    <property type="match status" value="1"/>
</dbReference>
<name>T1EPF6_HELRO</name>
<dbReference type="InterPro" id="IPR011009">
    <property type="entry name" value="Kinase-like_dom_sf"/>
</dbReference>
<dbReference type="SUPFAM" id="SSF56112">
    <property type="entry name" value="Protein kinase-like (PK-like)"/>
    <property type="match status" value="1"/>
</dbReference>
<gene>
    <name evidence="8" type="primary">20198456</name>
    <name evidence="7" type="ORF">HELRODRAFT_159815</name>
</gene>
<evidence type="ECO:0000256" key="2">
    <source>
        <dbReference type="ARBA" id="ARBA00022679"/>
    </source>
</evidence>
<evidence type="ECO:0000256" key="3">
    <source>
        <dbReference type="ARBA" id="ARBA00022741"/>
    </source>
</evidence>
<dbReference type="GO" id="GO:0004674">
    <property type="term" value="F:protein serine/threonine kinase activity"/>
    <property type="evidence" value="ECO:0007669"/>
    <property type="project" value="UniProtKB-KW"/>
</dbReference>
<reference evidence="9" key="1">
    <citation type="submission" date="2012-12" db="EMBL/GenBank/DDBJ databases">
        <authorList>
            <person name="Hellsten U."/>
            <person name="Grimwood J."/>
            <person name="Chapman J.A."/>
            <person name="Shapiro H."/>
            <person name="Aerts A."/>
            <person name="Otillar R.P."/>
            <person name="Terry A.Y."/>
            <person name="Boore J.L."/>
            <person name="Simakov O."/>
            <person name="Marletaz F."/>
            <person name="Cho S.-J."/>
            <person name="Edsinger-Gonzales E."/>
            <person name="Havlak P."/>
            <person name="Kuo D.-H."/>
            <person name="Larsson T."/>
            <person name="Lv J."/>
            <person name="Arendt D."/>
            <person name="Savage R."/>
            <person name="Osoegawa K."/>
            <person name="de Jong P."/>
            <person name="Lindberg D.R."/>
            <person name="Seaver E.C."/>
            <person name="Weisblat D.A."/>
            <person name="Putnam N.H."/>
            <person name="Grigoriev I.V."/>
            <person name="Rokhsar D.S."/>
        </authorList>
    </citation>
    <scope>NUCLEOTIDE SEQUENCE</scope>
</reference>
<accession>T1EPF6</accession>
<evidence type="ECO:0000313" key="7">
    <source>
        <dbReference type="EMBL" id="ESO13184.1"/>
    </source>
</evidence>
<dbReference type="HOGENOM" id="CLU_1724278_0_0_1"/>
<sequence>MVMNKRGYAKLVDFGHAETNVTYTTPMFDKLGTKQYKAPEYFEKGPIWRFVDFWALAVSLHIMIVGKHIQMEDKRVLIDKKHLSDAAQHLLEQMFQQDPFSRLGSSRRGAKEIKEHPFFEDFDWERLENGSLMPPKLKIPSVKPYLKFIVKL</sequence>
<organism evidence="8 9">
    <name type="scientific">Helobdella robusta</name>
    <name type="common">Californian leech</name>
    <dbReference type="NCBI Taxonomy" id="6412"/>
    <lineage>
        <taxon>Eukaryota</taxon>
        <taxon>Metazoa</taxon>
        <taxon>Spiralia</taxon>
        <taxon>Lophotrochozoa</taxon>
        <taxon>Annelida</taxon>
        <taxon>Clitellata</taxon>
        <taxon>Hirudinea</taxon>
        <taxon>Rhynchobdellida</taxon>
        <taxon>Glossiphoniidae</taxon>
        <taxon>Helobdella</taxon>
    </lineage>
</organism>
<keyword evidence="9" id="KW-1185">Reference proteome</keyword>
<dbReference type="EMBL" id="KB095811">
    <property type="protein sequence ID" value="ESO13184.1"/>
    <property type="molecule type" value="Genomic_DNA"/>
</dbReference>
<dbReference type="OMA" id="KHIQMED"/>
<keyword evidence="1" id="KW-0723">Serine/threonine-protein kinase</keyword>
<evidence type="ECO:0000256" key="1">
    <source>
        <dbReference type="ARBA" id="ARBA00022527"/>
    </source>
</evidence>
<keyword evidence="2" id="KW-0808">Transferase</keyword>
<dbReference type="eggNOG" id="KOG0614">
    <property type="taxonomic scope" value="Eukaryota"/>
</dbReference>
<dbReference type="Gene3D" id="1.10.510.10">
    <property type="entry name" value="Transferase(Phosphotransferase) domain 1"/>
    <property type="match status" value="1"/>
</dbReference>
<dbReference type="STRING" id="6412.T1EPF6"/>
<keyword evidence="3" id="KW-0547">Nucleotide-binding</keyword>
<dbReference type="GeneID" id="20198456"/>
<keyword evidence="5" id="KW-0067">ATP-binding</keyword>
<dbReference type="AlphaFoldDB" id="T1EPF6"/>
<dbReference type="KEGG" id="hro:HELRODRAFT_159815"/>
<evidence type="ECO:0000259" key="6">
    <source>
        <dbReference type="PROSITE" id="PS50011"/>
    </source>
</evidence>
<reference evidence="8" key="3">
    <citation type="submission" date="2015-06" db="UniProtKB">
        <authorList>
            <consortium name="EnsemblMetazoa"/>
        </authorList>
    </citation>
    <scope>IDENTIFICATION</scope>
</reference>
<dbReference type="CTD" id="20198456"/>
<dbReference type="Proteomes" id="UP000015101">
    <property type="component" value="Unassembled WGS sequence"/>
</dbReference>
<dbReference type="InParanoid" id="T1EPF6"/>